<dbReference type="RefSeq" id="WP_145196199.1">
    <property type="nucleotide sequence ID" value="NZ_CP036434.1"/>
</dbReference>
<dbReference type="CDD" id="cd17932">
    <property type="entry name" value="DEXQc_UvrD"/>
    <property type="match status" value="1"/>
</dbReference>
<comment type="similarity">
    <text evidence="1">Belongs to the helicase family. UvrD subfamily.</text>
</comment>
<dbReference type="PROSITE" id="PS51198">
    <property type="entry name" value="UVRD_HELICASE_ATP_BIND"/>
    <property type="match status" value="1"/>
</dbReference>
<dbReference type="GO" id="GO:0016887">
    <property type="term" value="F:ATP hydrolysis activity"/>
    <property type="evidence" value="ECO:0007669"/>
    <property type="project" value="RHEA"/>
</dbReference>
<comment type="catalytic activity">
    <reaction evidence="11">
        <text>ATP + H2O = ADP + phosphate + H(+)</text>
        <dbReference type="Rhea" id="RHEA:13065"/>
        <dbReference type="ChEBI" id="CHEBI:15377"/>
        <dbReference type="ChEBI" id="CHEBI:15378"/>
        <dbReference type="ChEBI" id="CHEBI:30616"/>
        <dbReference type="ChEBI" id="CHEBI:43474"/>
        <dbReference type="ChEBI" id="CHEBI:456216"/>
        <dbReference type="EC" id="5.6.2.4"/>
    </reaction>
</comment>
<keyword evidence="4 12" id="KW-0347">Helicase</keyword>
<evidence type="ECO:0000259" key="14">
    <source>
        <dbReference type="PROSITE" id="PS51217"/>
    </source>
</evidence>
<feature type="domain" description="UvrD-like helicase ATP-binding" evidence="13">
    <location>
        <begin position="31"/>
        <end position="317"/>
    </location>
</feature>
<dbReference type="Gene3D" id="1.10.486.10">
    <property type="entry name" value="PCRA, domain 4"/>
    <property type="match status" value="1"/>
</dbReference>
<dbReference type="Gene3D" id="3.40.50.300">
    <property type="entry name" value="P-loop containing nucleotide triphosphate hydrolases"/>
    <property type="match status" value="2"/>
</dbReference>
<evidence type="ECO:0000256" key="6">
    <source>
        <dbReference type="ARBA" id="ARBA00023125"/>
    </source>
</evidence>
<evidence type="ECO:0000256" key="10">
    <source>
        <dbReference type="ARBA" id="ARBA00034923"/>
    </source>
</evidence>
<evidence type="ECO:0000256" key="7">
    <source>
        <dbReference type="ARBA" id="ARBA00023235"/>
    </source>
</evidence>
<dbReference type="GO" id="GO:0043138">
    <property type="term" value="F:3'-5' DNA helicase activity"/>
    <property type="evidence" value="ECO:0007669"/>
    <property type="project" value="UniProtKB-EC"/>
</dbReference>
<evidence type="ECO:0000313" key="15">
    <source>
        <dbReference type="EMBL" id="QDV06215.1"/>
    </source>
</evidence>
<dbReference type="Pfam" id="PF00580">
    <property type="entry name" value="UvrD-helicase"/>
    <property type="match status" value="1"/>
</dbReference>
<keyword evidence="7" id="KW-0413">Isomerase</keyword>
<reference evidence="15 16" key="1">
    <citation type="submission" date="2019-02" db="EMBL/GenBank/DDBJ databases">
        <title>Deep-cultivation of Planctomycetes and their phenomic and genomic characterization uncovers novel biology.</title>
        <authorList>
            <person name="Wiegand S."/>
            <person name="Jogler M."/>
            <person name="Boedeker C."/>
            <person name="Pinto D."/>
            <person name="Vollmers J."/>
            <person name="Rivas-Marin E."/>
            <person name="Kohn T."/>
            <person name="Peeters S.H."/>
            <person name="Heuer A."/>
            <person name="Rast P."/>
            <person name="Oberbeckmann S."/>
            <person name="Bunk B."/>
            <person name="Jeske O."/>
            <person name="Meyerdierks A."/>
            <person name="Storesund J.E."/>
            <person name="Kallscheuer N."/>
            <person name="Luecker S."/>
            <person name="Lage O.M."/>
            <person name="Pohl T."/>
            <person name="Merkel B.J."/>
            <person name="Hornburger P."/>
            <person name="Mueller R.-W."/>
            <person name="Bruemmer F."/>
            <person name="Labrenz M."/>
            <person name="Spormann A.M."/>
            <person name="Op den Camp H."/>
            <person name="Overmann J."/>
            <person name="Amann R."/>
            <person name="Jetten M.S.M."/>
            <person name="Mascher T."/>
            <person name="Medema M.H."/>
            <person name="Devos D.P."/>
            <person name="Kaster A.-K."/>
            <person name="Ovreas L."/>
            <person name="Rohde M."/>
            <person name="Galperin M.Y."/>
            <person name="Jogler C."/>
        </authorList>
    </citation>
    <scope>NUCLEOTIDE SEQUENCE [LARGE SCALE GENOMIC DNA]</scope>
    <source>
        <strain evidence="15 16">Poly30</strain>
    </source>
</reference>
<dbReference type="Gene3D" id="1.10.10.160">
    <property type="match status" value="1"/>
</dbReference>
<evidence type="ECO:0000256" key="8">
    <source>
        <dbReference type="ARBA" id="ARBA00034617"/>
    </source>
</evidence>
<evidence type="ECO:0000259" key="13">
    <source>
        <dbReference type="PROSITE" id="PS51198"/>
    </source>
</evidence>
<dbReference type="GO" id="GO:0003677">
    <property type="term" value="F:DNA binding"/>
    <property type="evidence" value="ECO:0007669"/>
    <property type="project" value="UniProtKB-KW"/>
</dbReference>
<dbReference type="InterPro" id="IPR013986">
    <property type="entry name" value="DExx_box_DNA_helicase_dom_sf"/>
</dbReference>
<dbReference type="PANTHER" id="PTHR11070">
    <property type="entry name" value="UVRD / RECB / PCRA DNA HELICASE FAMILY MEMBER"/>
    <property type="match status" value="1"/>
</dbReference>
<dbReference type="InterPro" id="IPR027417">
    <property type="entry name" value="P-loop_NTPase"/>
</dbReference>
<dbReference type="GO" id="GO:0000725">
    <property type="term" value="P:recombinational repair"/>
    <property type="evidence" value="ECO:0007669"/>
    <property type="project" value="TreeGrafter"/>
</dbReference>
<dbReference type="AlphaFoldDB" id="A0A518EQ76"/>
<dbReference type="PANTHER" id="PTHR11070:SF2">
    <property type="entry name" value="ATP-DEPENDENT DNA HELICASE SRS2"/>
    <property type="match status" value="1"/>
</dbReference>
<evidence type="ECO:0000256" key="2">
    <source>
        <dbReference type="ARBA" id="ARBA00022741"/>
    </source>
</evidence>
<dbReference type="Pfam" id="PF13361">
    <property type="entry name" value="UvrD_C"/>
    <property type="match status" value="1"/>
</dbReference>
<comment type="catalytic activity">
    <reaction evidence="8">
        <text>Couples ATP hydrolysis with the unwinding of duplex DNA by translocating in the 3'-5' direction.</text>
        <dbReference type="EC" id="5.6.2.4"/>
    </reaction>
</comment>
<feature type="domain" description="UvrD-like helicase C-terminal" evidence="14">
    <location>
        <begin position="318"/>
        <end position="592"/>
    </location>
</feature>
<dbReference type="InterPro" id="IPR014017">
    <property type="entry name" value="DNA_helicase_UvrD-like_C"/>
</dbReference>
<proteinExistence type="inferred from homology"/>
<evidence type="ECO:0000256" key="1">
    <source>
        <dbReference type="ARBA" id="ARBA00009922"/>
    </source>
</evidence>
<keyword evidence="6" id="KW-0238">DNA-binding</keyword>
<name>A0A518EQ76_9BACT</name>
<sequence>MDWLDLKEATAPSALSGAPNADAVAESQLLEGLNDAQREAVLAGSGPLLIVAGPGSGKTRVVTTRIAHLVTQRGIAPWEILAITFTNKAAKEMRERVDRLIPPPEAEQGRGGGSWIGTFHSMCARILRREIDVLEGYTRDFSIHDTGDRNNLIKTIVKDLGFDPKQFRAPQIGSWISARKNRRGRDDGFELSDGSMEEDVFLAVEKKYRERMRQQNALDFDDLLLKVLEIFDHHHGVRDAYARRFRQVLVDEYQDTNRVQYRLVKHFASFHGNLTVCGDPDQSIYAWRGADIRNILDFEEDYPGAQTVRLEQNYRSTGRILEAANAVISNNTARKDKDLFTDGEQGERVVVIECGDENDEAREIAAQIRSHVARGGNYGDCAVLYRAGFLQRAIEAALRYDAVPYQVVAGLEFYQRKEIKDLVALLRLALNPADDVAFVRVVNTPARGVGDTSLARLAHFAQERGLSMANALGEADALNEIRGRAKKGLAEFAGALEELALARELDAAVALDVVLESLDVDRWLAEMDDGSGTADRAANVEEFRAFASDYDERSPEGKLRGFLEEVALVSDTDAYEGDEDRVKLMTLHACKGLEFRFVAIAGVEDELLPHERAVDEAADPDVAIEEERRLFYVGITRAKERLLVTYTTYRSFFGGGRPVLPSRYLRELPEAEIEGVGPEEREEEALGAFDPAKGAGAGLEVGAIVMHPHFGRGKIEQLTGAGINARATVDFVREGRKQLLLQYASLERLDR</sequence>
<evidence type="ECO:0000256" key="3">
    <source>
        <dbReference type="ARBA" id="ARBA00022801"/>
    </source>
</evidence>
<keyword evidence="16" id="KW-1185">Reference proteome</keyword>
<keyword evidence="5 12" id="KW-0067">ATP-binding</keyword>
<keyword evidence="3 12" id="KW-0378">Hydrolase</keyword>
<dbReference type="EMBL" id="CP036434">
    <property type="protein sequence ID" value="QDV06215.1"/>
    <property type="molecule type" value="Genomic_DNA"/>
</dbReference>
<dbReference type="PROSITE" id="PS51217">
    <property type="entry name" value="UVRD_HELICASE_CTER"/>
    <property type="match status" value="1"/>
</dbReference>
<gene>
    <name evidence="15" type="primary">pcrA_1</name>
    <name evidence="15" type="ORF">Poly30_17220</name>
</gene>
<evidence type="ECO:0000313" key="16">
    <source>
        <dbReference type="Proteomes" id="UP000320390"/>
    </source>
</evidence>
<accession>A0A518EQ76</accession>
<dbReference type="GO" id="GO:0005524">
    <property type="term" value="F:ATP binding"/>
    <property type="evidence" value="ECO:0007669"/>
    <property type="project" value="UniProtKB-UniRule"/>
</dbReference>
<dbReference type="Proteomes" id="UP000320390">
    <property type="component" value="Chromosome"/>
</dbReference>
<evidence type="ECO:0000256" key="9">
    <source>
        <dbReference type="ARBA" id="ARBA00034808"/>
    </source>
</evidence>
<evidence type="ECO:0000256" key="11">
    <source>
        <dbReference type="ARBA" id="ARBA00048988"/>
    </source>
</evidence>
<dbReference type="EC" id="5.6.2.4" evidence="9"/>
<evidence type="ECO:0000256" key="12">
    <source>
        <dbReference type="PROSITE-ProRule" id="PRU00560"/>
    </source>
</evidence>
<keyword evidence="2 12" id="KW-0547">Nucleotide-binding</keyword>
<evidence type="ECO:0000256" key="4">
    <source>
        <dbReference type="ARBA" id="ARBA00022806"/>
    </source>
</evidence>
<dbReference type="SUPFAM" id="SSF52540">
    <property type="entry name" value="P-loop containing nucleoside triphosphate hydrolases"/>
    <property type="match status" value="1"/>
</dbReference>
<organism evidence="15 16">
    <name type="scientific">Saltatorellus ferox</name>
    <dbReference type="NCBI Taxonomy" id="2528018"/>
    <lineage>
        <taxon>Bacteria</taxon>
        <taxon>Pseudomonadati</taxon>
        <taxon>Planctomycetota</taxon>
        <taxon>Planctomycetia</taxon>
        <taxon>Planctomycetia incertae sedis</taxon>
        <taxon>Saltatorellus</taxon>
    </lineage>
</organism>
<dbReference type="GO" id="GO:0005829">
    <property type="term" value="C:cytosol"/>
    <property type="evidence" value="ECO:0007669"/>
    <property type="project" value="TreeGrafter"/>
</dbReference>
<dbReference type="InterPro" id="IPR000212">
    <property type="entry name" value="DNA_helicase_UvrD/REP"/>
</dbReference>
<dbReference type="OrthoDB" id="9810135at2"/>
<dbReference type="InterPro" id="IPR014016">
    <property type="entry name" value="UvrD-like_ATP-bd"/>
</dbReference>
<protein>
    <recommendedName>
        <fullName evidence="9">DNA 3'-5' helicase</fullName>
        <ecNumber evidence="9">5.6.2.4</ecNumber>
    </recommendedName>
    <alternativeName>
        <fullName evidence="10">DNA 3'-5' helicase II</fullName>
    </alternativeName>
</protein>
<feature type="binding site" evidence="12">
    <location>
        <begin position="52"/>
        <end position="59"/>
    </location>
    <ligand>
        <name>ATP</name>
        <dbReference type="ChEBI" id="CHEBI:30616"/>
    </ligand>
</feature>
<evidence type="ECO:0000256" key="5">
    <source>
        <dbReference type="ARBA" id="ARBA00022840"/>
    </source>
</evidence>